<dbReference type="InterPro" id="IPR025965">
    <property type="entry name" value="FlgD/Vpr_Ig-like"/>
</dbReference>
<gene>
    <name evidence="3" type="ORF">FOF46_10325</name>
</gene>
<dbReference type="InterPro" id="IPR030395">
    <property type="entry name" value="GP_PDE_dom"/>
</dbReference>
<keyword evidence="4" id="KW-1185">Reference proteome</keyword>
<dbReference type="InterPro" id="IPR026444">
    <property type="entry name" value="Secre_tail"/>
</dbReference>
<comment type="caution">
    <text evidence="3">The sequence shown here is derived from an EMBL/GenBank/DDBJ whole genome shotgun (WGS) entry which is preliminary data.</text>
</comment>
<feature type="domain" description="GP-PDE" evidence="2">
    <location>
        <begin position="398"/>
        <end position="745"/>
    </location>
</feature>
<dbReference type="EMBL" id="VLNR01000017">
    <property type="protein sequence ID" value="TSE09067.1"/>
    <property type="molecule type" value="Genomic_DNA"/>
</dbReference>
<dbReference type="Gene3D" id="3.20.20.190">
    <property type="entry name" value="Phosphatidylinositol (PI) phosphodiesterase"/>
    <property type="match status" value="2"/>
</dbReference>
<dbReference type="InterPro" id="IPR017946">
    <property type="entry name" value="PLC-like_Pdiesterase_TIM-brl"/>
</dbReference>
<proteinExistence type="predicted"/>
<dbReference type="NCBIfam" id="TIGR04183">
    <property type="entry name" value="Por_Secre_tail"/>
    <property type="match status" value="1"/>
</dbReference>
<evidence type="ECO:0000256" key="1">
    <source>
        <dbReference type="ARBA" id="ARBA00022729"/>
    </source>
</evidence>
<sequence length="968" mass="108976">MKSLTKLILNVIHIMKRHYQIISKMTYYTLLSILCILSSSLQAQNSKKETIEKSQFEIPTDNNYNKKMIPKGTGKSFTNFGDILISRAVLPAASFSEGPSSGQYINQGLINQQPVPFLNKQPIQGFSAVLNNFDRTFTVLSDNGFGSIENSADYHLRLYRIQPKFKSIIAHNDGGIDVLDFIELRDPNHLIPFAITNHFSDSRILTGADFDIESIQRTANGDYWIGDEFGPFLLHFDKNGILLDPPFSLPDFDNPGKELRAPQNPYSEEFSALRVMNAMRSHAKTNGSKPPVMSPWFVMLDDQNSNTKVGSRENPPTGLKQASSELFNVSSLNRAGHQVVVYTVNDLENMNLLLDQGVQGIISDRPDLLLEAIQNFDKNKDGQPDYINADGLIDVKLFDAQGHRGSRNLRPENTLPAMEAALDFLMPTLETDCGITLDGVPVLDHDPHIEAAKTRKVDGTPYEFKDEVLVKDLTLDQIQTTFIADKILNGRPSQTNDLSLSPVAVAFSNQKELVDPYIMPSLQQLFDFVDFYIEYYKNGPGASDPEAMKRWMNASKVRFNIETKINPRTDTDDRGDVFADRTVDPETFTKVIADVIVKNNLTDRADIQSFDFRTLLITQKQYPEIRTVCLFGDFPKVGDAGDGTNLQDQNGQNTPWLAGLYWPYRNTELDTPFRVKGSGGFEGLALSTDKRTLLPLLEKPLQGADNNNLLIHEFDLESKSYSGKKFEYPLNQKATAIGDFIMFNRKRGLIIERDGSQGDLNGFKAIYEIELDENEELVEKRLNVDLLKIKDILRISEPGLDGDIGIGRNFAFPFVTIESVVVFNPFLIGVLNDNNYPFSIGRHVGTGLPDDNEFILLWLDQPLGRSWNRLKTEEEDVISENIKVYPNTFKEQVTFSNITNDNKNEVSITIYDIRGNLVRKLVNHKESEGNFNYTWDGSSDNGSLVSQGTYIAIIDVDGKLTKKKLLKK</sequence>
<dbReference type="SUPFAM" id="SSF51695">
    <property type="entry name" value="PLC-like phosphodiesterases"/>
    <property type="match status" value="2"/>
</dbReference>
<evidence type="ECO:0000313" key="3">
    <source>
        <dbReference type="EMBL" id="TSE09067.1"/>
    </source>
</evidence>
<dbReference type="PROSITE" id="PS51704">
    <property type="entry name" value="GP_PDE"/>
    <property type="match status" value="1"/>
</dbReference>
<dbReference type="GO" id="GO:0006629">
    <property type="term" value="P:lipid metabolic process"/>
    <property type="evidence" value="ECO:0007669"/>
    <property type="project" value="InterPro"/>
</dbReference>
<dbReference type="Gene3D" id="2.60.40.4070">
    <property type="match status" value="1"/>
</dbReference>
<dbReference type="AlphaFoldDB" id="A0A554VLN4"/>
<dbReference type="InterPro" id="IPR027372">
    <property type="entry name" value="Phytase-like_dom"/>
</dbReference>
<accession>A0A554VLN4</accession>
<dbReference type="PANTHER" id="PTHR37957:SF1">
    <property type="entry name" value="PHYTASE-LIKE DOMAIN-CONTAINING PROTEIN"/>
    <property type="match status" value="1"/>
</dbReference>
<evidence type="ECO:0000313" key="4">
    <source>
        <dbReference type="Proteomes" id="UP000318833"/>
    </source>
</evidence>
<dbReference type="PANTHER" id="PTHR37957">
    <property type="entry name" value="BLR7070 PROTEIN"/>
    <property type="match status" value="1"/>
</dbReference>
<dbReference type="Pfam" id="PF13449">
    <property type="entry name" value="Phytase-like"/>
    <property type="match status" value="2"/>
</dbReference>
<dbReference type="Pfam" id="PF03009">
    <property type="entry name" value="GDPD"/>
    <property type="match status" value="2"/>
</dbReference>
<protein>
    <submittedName>
        <fullName evidence="3">T9SS type A sorting domain-containing protein</fullName>
    </submittedName>
</protein>
<dbReference type="OrthoDB" id="384721at2"/>
<evidence type="ECO:0000259" key="2">
    <source>
        <dbReference type="PROSITE" id="PS51704"/>
    </source>
</evidence>
<dbReference type="GO" id="GO:0008081">
    <property type="term" value="F:phosphoric diester hydrolase activity"/>
    <property type="evidence" value="ECO:0007669"/>
    <property type="project" value="InterPro"/>
</dbReference>
<dbReference type="Proteomes" id="UP000318833">
    <property type="component" value="Unassembled WGS sequence"/>
</dbReference>
<name>A0A554VLN4_9FLAO</name>
<organism evidence="3 4">
    <name type="scientific">Aquimarina algiphila</name>
    <dbReference type="NCBI Taxonomy" id="2047982"/>
    <lineage>
        <taxon>Bacteria</taxon>
        <taxon>Pseudomonadati</taxon>
        <taxon>Bacteroidota</taxon>
        <taxon>Flavobacteriia</taxon>
        <taxon>Flavobacteriales</taxon>
        <taxon>Flavobacteriaceae</taxon>
        <taxon>Aquimarina</taxon>
    </lineage>
</organism>
<keyword evidence="1" id="KW-0732">Signal</keyword>
<dbReference type="Pfam" id="PF13860">
    <property type="entry name" value="FlgD_ig"/>
    <property type="match status" value="1"/>
</dbReference>
<reference evidence="3 4" key="1">
    <citation type="submission" date="2019-07" db="EMBL/GenBank/DDBJ databases">
        <title>The draft genome sequence of Aquimarina algiphila M91.</title>
        <authorList>
            <person name="Meng X."/>
        </authorList>
    </citation>
    <scope>NUCLEOTIDE SEQUENCE [LARGE SCALE GENOMIC DNA]</scope>
    <source>
        <strain evidence="3 4">M91</strain>
    </source>
</reference>